<evidence type="ECO:0000256" key="1">
    <source>
        <dbReference type="SAM" id="SignalP"/>
    </source>
</evidence>
<dbReference type="Proteomes" id="UP000054266">
    <property type="component" value="Unassembled WGS sequence"/>
</dbReference>
<gene>
    <name evidence="2" type="ORF">PV04_08281</name>
</gene>
<evidence type="ECO:0000313" key="3">
    <source>
        <dbReference type="Proteomes" id="UP000054266"/>
    </source>
</evidence>
<keyword evidence="1" id="KW-0732">Signal</keyword>
<dbReference type="AlphaFoldDB" id="A0A0D2CLG8"/>
<dbReference type="HOGENOM" id="CLU_083355_0_0_1"/>
<reference evidence="2 3" key="1">
    <citation type="submission" date="2015-01" db="EMBL/GenBank/DDBJ databases">
        <title>The Genome Sequence of Capronia semiimmersa CBS27337.</title>
        <authorList>
            <consortium name="The Broad Institute Genomics Platform"/>
            <person name="Cuomo C."/>
            <person name="de Hoog S."/>
            <person name="Gorbushina A."/>
            <person name="Stielow B."/>
            <person name="Teixiera M."/>
            <person name="Abouelleil A."/>
            <person name="Chapman S.B."/>
            <person name="Priest M."/>
            <person name="Young S.K."/>
            <person name="Wortman J."/>
            <person name="Nusbaum C."/>
            <person name="Birren B."/>
        </authorList>
    </citation>
    <scope>NUCLEOTIDE SEQUENCE [LARGE SCALE GENOMIC DNA]</scope>
    <source>
        <strain evidence="2 3">CBS 27337</strain>
    </source>
</reference>
<feature type="signal peptide" evidence="1">
    <location>
        <begin position="1"/>
        <end position="19"/>
    </location>
</feature>
<evidence type="ECO:0008006" key="4">
    <source>
        <dbReference type="Google" id="ProtNLM"/>
    </source>
</evidence>
<name>A0A0D2CLG8_9EURO</name>
<accession>A0A0D2CLG8</accession>
<protein>
    <recommendedName>
        <fullName evidence="4">Extracellular membrane protein CFEM domain-containing protein</fullName>
    </recommendedName>
</protein>
<feature type="chain" id="PRO_5002239820" description="Extracellular membrane protein CFEM domain-containing protein" evidence="1">
    <location>
        <begin position="20"/>
        <end position="291"/>
    </location>
</feature>
<dbReference type="EMBL" id="KN846960">
    <property type="protein sequence ID" value="KIW66076.1"/>
    <property type="molecule type" value="Genomic_DNA"/>
</dbReference>
<proteinExistence type="predicted"/>
<evidence type="ECO:0000313" key="2">
    <source>
        <dbReference type="EMBL" id="KIW66076.1"/>
    </source>
</evidence>
<organism evidence="2 3">
    <name type="scientific">Phialophora macrospora</name>
    <dbReference type="NCBI Taxonomy" id="1851006"/>
    <lineage>
        <taxon>Eukaryota</taxon>
        <taxon>Fungi</taxon>
        <taxon>Dikarya</taxon>
        <taxon>Ascomycota</taxon>
        <taxon>Pezizomycotina</taxon>
        <taxon>Eurotiomycetes</taxon>
        <taxon>Chaetothyriomycetidae</taxon>
        <taxon>Chaetothyriales</taxon>
        <taxon>Herpotrichiellaceae</taxon>
        <taxon>Phialophora</taxon>
    </lineage>
</organism>
<dbReference type="STRING" id="5601.A0A0D2CLG8"/>
<keyword evidence="3" id="KW-1185">Reference proteome</keyword>
<sequence>MRASFGVSVLAGLVTLATAFPPFEPHHPVSPDGSTMRLAPPSGWPNISFSAPCKTESHSRGSILTITETQTLSRTPVVSISDSVSTTTISSSTDQVFTDVFPSIVSIEPSASIDVFPTIISIESTPSIEITATPPLSSIFSHVSSLLGNATFETAPPPTTLLTSTINITVSATLSATATPVESVLSEVSSVLSAVSSEIAATTMANATATTSPATPAGLTDMVVVPTEDGSLCQCSIHEGEEKLCARDCECCNEDDVESCCCTPVVNGLLGMAGGLGFCSTACCKGIESDN</sequence>